<keyword evidence="6" id="KW-0963">Cytoplasm</keyword>
<dbReference type="PANTHER" id="PTHR13697">
    <property type="entry name" value="PHOSPHOFRUCTOKINASE"/>
    <property type="match status" value="1"/>
</dbReference>
<dbReference type="InterPro" id="IPR000023">
    <property type="entry name" value="Phosphofructokinase_dom"/>
</dbReference>
<evidence type="ECO:0000256" key="13">
    <source>
        <dbReference type="ARBA" id="ARBA00022842"/>
    </source>
</evidence>
<dbReference type="EMBL" id="JAUQYP010000001">
    <property type="protein sequence ID" value="MDO8107656.1"/>
    <property type="molecule type" value="Genomic_DNA"/>
</dbReference>
<evidence type="ECO:0000256" key="7">
    <source>
        <dbReference type="ARBA" id="ARBA00022533"/>
    </source>
</evidence>
<dbReference type="Gene3D" id="3.40.50.450">
    <property type="match status" value="2"/>
</dbReference>
<evidence type="ECO:0000259" key="17">
    <source>
        <dbReference type="Pfam" id="PF00365"/>
    </source>
</evidence>
<proteinExistence type="inferred from homology"/>
<dbReference type="InterPro" id="IPR022953">
    <property type="entry name" value="ATP_PFK"/>
</dbReference>
<comment type="similarity">
    <text evidence="15">Belongs to the phosphofructokinase type A (PFKA) family.</text>
</comment>
<evidence type="ECO:0000256" key="11">
    <source>
        <dbReference type="ARBA" id="ARBA00022777"/>
    </source>
</evidence>
<organism evidence="18 19">
    <name type="scientific">Actinotalea lenta</name>
    <dbReference type="NCBI Taxonomy" id="3064654"/>
    <lineage>
        <taxon>Bacteria</taxon>
        <taxon>Bacillati</taxon>
        <taxon>Actinomycetota</taxon>
        <taxon>Actinomycetes</taxon>
        <taxon>Micrococcales</taxon>
        <taxon>Cellulomonadaceae</taxon>
        <taxon>Actinotalea</taxon>
    </lineage>
</organism>
<keyword evidence="9" id="KW-0479">Metal-binding</keyword>
<comment type="cofactor">
    <cofactor evidence="1">
        <name>Mg(2+)</name>
        <dbReference type="ChEBI" id="CHEBI:18420"/>
    </cofactor>
</comment>
<sequence length="741" mass="79306">MTTAPPTHRPAIAVLTSGGDAPGMNAVVRAVVRTAIGAGADVFAVYEGLQGLVDGGQRIERFGWSSVGSVQHRGGTVIGTARSADFRTREGRRRAALHLLERGIDRLVVVGGDGSLTGTDVFRSEWPDLLDELVEAGEVPAEIAARHGHLVIAGVVGSIDNDMVGTDMTVGADTALHRIVDAIDALASTAASHQRSFVVEVMGRHCGYLALMSAIAGGADYVLIPENPPADGWEDEMCERLRAGRAAGRRESIVVVAEGATDRHGNPITSGHVRDVLAERLAEDVRVTILGHVQRGGAPSAYDRWMPTLLGHAAALEVVHAGPDHEPQLIGVRNNRVHRTPLMSAVERTRQIPGLIQAGDYRAAMAARGSSFTDMVEVFDRIAQANDEPSGGARIAVVHGGGLAPGMNTAVRAAVRFGQSRGHTMLGVQGSFLGLVDGRIDELAWGDVDGWVGSGGAELGTRRAMPRMEQYYAVSRALENNEIDALLVVGGHRAYQAVHDMHAERDRYPGFGLPVICLPATIDNNLPGWETTIGADTALNEIVTAVDRLKQSAMASQRAFVVEVMGRYCGYLALMGALSTGAERVYLHEEGVTLADLSDDVARMVASFRAGRRFHLAIRNEAASEGYTTEVMCRLFAEESAGEFDVRPMVLGHLQQGGNPTPFDRVHATRLAAFCVDWLSAQISARTGQWAFVGSDEGRPTAEPIRTMADLVDSALARPREQWWLDLRPVMAALATEPDAR</sequence>
<evidence type="ECO:0000256" key="2">
    <source>
        <dbReference type="ARBA" id="ARBA00002659"/>
    </source>
</evidence>
<evidence type="ECO:0000256" key="10">
    <source>
        <dbReference type="ARBA" id="ARBA00022741"/>
    </source>
</evidence>
<keyword evidence="11" id="KW-0418">Kinase</keyword>
<evidence type="ECO:0000256" key="16">
    <source>
        <dbReference type="ARBA" id="ARBA00048070"/>
    </source>
</evidence>
<dbReference type="Gene3D" id="3.40.50.460">
    <property type="entry name" value="Phosphofructokinase domain"/>
    <property type="match status" value="2"/>
</dbReference>
<evidence type="ECO:0000256" key="6">
    <source>
        <dbReference type="ARBA" id="ARBA00022490"/>
    </source>
</evidence>
<keyword evidence="12" id="KW-0067">ATP-binding</keyword>
<keyword evidence="7" id="KW-0021">Allosteric enzyme</keyword>
<protein>
    <recommendedName>
        <fullName evidence="5">6-phosphofructokinase</fullName>
        <ecNumber evidence="5">2.7.1.11</ecNumber>
    </recommendedName>
</protein>
<feature type="domain" description="Phosphofructokinase" evidence="17">
    <location>
        <begin position="12"/>
        <end position="315"/>
    </location>
</feature>
<gene>
    <name evidence="18" type="ORF">Q6348_10660</name>
</gene>
<dbReference type="GO" id="GO:0003872">
    <property type="term" value="F:6-phosphofructokinase activity"/>
    <property type="evidence" value="ECO:0007669"/>
    <property type="project" value="UniProtKB-EC"/>
</dbReference>
<keyword evidence="8 18" id="KW-0808">Transferase</keyword>
<dbReference type="EC" id="2.7.1.11" evidence="5"/>
<dbReference type="Proteomes" id="UP001232536">
    <property type="component" value="Unassembled WGS sequence"/>
</dbReference>
<dbReference type="SUPFAM" id="SSF53784">
    <property type="entry name" value="Phosphofructokinase"/>
    <property type="match status" value="2"/>
</dbReference>
<evidence type="ECO:0000256" key="12">
    <source>
        <dbReference type="ARBA" id="ARBA00022840"/>
    </source>
</evidence>
<evidence type="ECO:0000313" key="19">
    <source>
        <dbReference type="Proteomes" id="UP001232536"/>
    </source>
</evidence>
<evidence type="ECO:0000256" key="5">
    <source>
        <dbReference type="ARBA" id="ARBA00012055"/>
    </source>
</evidence>
<evidence type="ECO:0000256" key="1">
    <source>
        <dbReference type="ARBA" id="ARBA00001946"/>
    </source>
</evidence>
<comment type="catalytic activity">
    <reaction evidence="16">
        <text>beta-D-fructose 6-phosphate + ATP = beta-D-fructose 1,6-bisphosphate + ADP + H(+)</text>
        <dbReference type="Rhea" id="RHEA:16109"/>
        <dbReference type="ChEBI" id="CHEBI:15378"/>
        <dbReference type="ChEBI" id="CHEBI:30616"/>
        <dbReference type="ChEBI" id="CHEBI:32966"/>
        <dbReference type="ChEBI" id="CHEBI:57634"/>
        <dbReference type="ChEBI" id="CHEBI:456216"/>
        <dbReference type="EC" id="2.7.1.11"/>
    </reaction>
</comment>
<dbReference type="InterPro" id="IPR015912">
    <property type="entry name" value="Phosphofructokinase_CS"/>
</dbReference>
<dbReference type="PRINTS" id="PR00476">
    <property type="entry name" value="PHFRCTKINASE"/>
</dbReference>
<keyword evidence="10" id="KW-0547">Nucleotide-binding</keyword>
<comment type="function">
    <text evidence="2">Catalyzes the phosphorylation of D-fructose 6-phosphate to fructose 1,6-bisphosphate by ATP, the first committing step of glycolysis.</text>
</comment>
<dbReference type="Pfam" id="PF00365">
    <property type="entry name" value="PFK"/>
    <property type="match status" value="2"/>
</dbReference>
<reference evidence="18 19" key="1">
    <citation type="submission" date="2023-07" db="EMBL/GenBank/DDBJ databases">
        <title>Description of novel actinomycetes strains, isolated from tidal flat sediment.</title>
        <authorList>
            <person name="Lu C."/>
        </authorList>
    </citation>
    <scope>NUCLEOTIDE SEQUENCE [LARGE SCALE GENOMIC DNA]</scope>
    <source>
        <strain evidence="18 19">SYSU T00b441</strain>
    </source>
</reference>
<evidence type="ECO:0000256" key="14">
    <source>
        <dbReference type="ARBA" id="ARBA00023152"/>
    </source>
</evidence>
<evidence type="ECO:0000256" key="4">
    <source>
        <dbReference type="ARBA" id="ARBA00004679"/>
    </source>
</evidence>
<accession>A0ABT9D9U8</accession>
<keyword evidence="14" id="KW-0324">Glycolysis</keyword>
<evidence type="ECO:0000256" key="15">
    <source>
        <dbReference type="ARBA" id="ARBA00038478"/>
    </source>
</evidence>
<evidence type="ECO:0000256" key="3">
    <source>
        <dbReference type="ARBA" id="ARBA00004496"/>
    </source>
</evidence>
<keyword evidence="19" id="KW-1185">Reference proteome</keyword>
<feature type="domain" description="Phosphofructokinase" evidence="17">
    <location>
        <begin position="394"/>
        <end position="679"/>
    </location>
</feature>
<evidence type="ECO:0000313" key="18">
    <source>
        <dbReference type="EMBL" id="MDO8107656.1"/>
    </source>
</evidence>
<dbReference type="PIRSF" id="PIRSF000533">
    <property type="entry name" value="ATP_PFK_euk"/>
    <property type="match status" value="1"/>
</dbReference>
<evidence type="ECO:0000256" key="9">
    <source>
        <dbReference type="ARBA" id="ARBA00022723"/>
    </source>
</evidence>
<comment type="subcellular location">
    <subcellularLocation>
        <location evidence="3">Cytoplasm</location>
    </subcellularLocation>
</comment>
<comment type="pathway">
    <text evidence="4">Carbohydrate degradation; glycolysis; D-glyceraldehyde 3-phosphate and glycerone phosphate from D-glucose: step 3/4.</text>
</comment>
<dbReference type="InterPro" id="IPR009161">
    <property type="entry name" value="6-Pfructokinase_euk"/>
</dbReference>
<dbReference type="PROSITE" id="PS00433">
    <property type="entry name" value="PHOSPHOFRUCTOKINASE"/>
    <property type="match status" value="2"/>
</dbReference>
<evidence type="ECO:0000256" key="8">
    <source>
        <dbReference type="ARBA" id="ARBA00022679"/>
    </source>
</evidence>
<keyword evidence="13" id="KW-0460">Magnesium</keyword>
<comment type="caution">
    <text evidence="18">The sequence shown here is derived from an EMBL/GenBank/DDBJ whole genome shotgun (WGS) entry which is preliminary data.</text>
</comment>
<dbReference type="InterPro" id="IPR035966">
    <property type="entry name" value="PKF_sf"/>
</dbReference>
<dbReference type="NCBIfam" id="TIGR02478">
    <property type="entry name" value="6PF1K_euk"/>
    <property type="match status" value="1"/>
</dbReference>
<dbReference type="PANTHER" id="PTHR13697:SF4">
    <property type="entry name" value="ATP-DEPENDENT 6-PHOSPHOFRUCTOKINASE"/>
    <property type="match status" value="1"/>
</dbReference>
<dbReference type="RefSeq" id="WP_304601272.1">
    <property type="nucleotide sequence ID" value="NZ_JAUQYO010000001.1"/>
</dbReference>
<name>A0ABT9D9U8_9CELL</name>